<name>A0A093UWS2_TALMA</name>
<protein>
    <submittedName>
        <fullName evidence="9">Hyaluronan synthase 3</fullName>
    </submittedName>
</protein>
<evidence type="ECO:0000256" key="4">
    <source>
        <dbReference type="ARBA" id="ARBA00022676"/>
    </source>
</evidence>
<comment type="caution">
    <text evidence="9">The sequence shown here is derived from an EMBL/GenBank/DDBJ whole genome shotgun (WGS) entry which is preliminary data.</text>
</comment>
<dbReference type="Pfam" id="PF13632">
    <property type="entry name" value="Glyco_trans_2_3"/>
    <property type="match status" value="1"/>
</dbReference>
<comment type="subcellular location">
    <subcellularLocation>
        <location evidence="1">Cell membrane</location>
    </subcellularLocation>
</comment>
<keyword evidence="4" id="KW-0328">Glycosyltransferase</keyword>
<evidence type="ECO:0000313" key="9">
    <source>
        <dbReference type="EMBL" id="KFX42179.1"/>
    </source>
</evidence>
<dbReference type="AlphaFoldDB" id="A0A093UWS2"/>
<sequence length="641" mass="73077">MILANDPQSRLPSFHCRGPYVSQVRQFFNFLGCLFIIPVYYFITGYTKFPLTLDLMISIFVAEYNRWANENRRSRLHETPPSNPTCDVEKAVLSSQKSPPGEVTRCMAAIVGYREDPDLFYRALESYKATEGLDFTLVGVDGDQAADMDMVRVFQMVYPKESAVIHLDEPLGEIAMRTYSKLVDPDMCSPEDIEYCNELTIAHCCQLVREILREHDIQLDKTQPGGITKLCIYEPHMHKKAIMFTSFIFSIVISEILNIEFMWSSDSDTIVLPDSLQKTIATVAGDENAGGASSGLIVHNEHDTLWTKLGSAVYWCELYLTRSTSASSGTSDCQSGPSTVFRISALPGVLYCWYTQKVLGKRMIVNEDRHLTTNLLLRGWTVTYVSDTLTATDTPTTLSRWLLQQVRWGRATHIETFQQPKVYLLNHPVFFWAAMKREVGPLIVFFSILYYLITGHPFVYFCWWDLVFRAGYTIFYNWLRNPDRGPTNGYAWIIPALLFYNLPLPAIQIWSMATVLEGGWGTTMRSNSEMSKQNQSQLWKRWHDLGFFVLWMGILGGTCARIAVRKLLEHNNEKRGWQGPQPIIGVISGVVLKFTGSNDLASESRTKFKRSKSTFCTLIASKRFFKILNVVENSPSWGMLL</sequence>
<reference evidence="9" key="2">
    <citation type="journal article" date="2014" name="PLoS Genet.">
        <title>Signature gene expression reveals novel clues to the molecular mechanisms of dimorphic transition in Penicillium marneffei.</title>
        <authorList>
            <person name="Yang E."/>
            <person name="Wang G."/>
            <person name="Cai J."/>
            <person name="Woo P.C."/>
            <person name="Lau S.K."/>
            <person name="Yuen K.-Y."/>
            <person name="Chow W.-N."/>
            <person name="Lin X."/>
        </authorList>
    </citation>
    <scope>NUCLEOTIDE SEQUENCE</scope>
    <source>
        <strain evidence="9">PM1</strain>
    </source>
</reference>
<dbReference type="InterPro" id="IPR029044">
    <property type="entry name" value="Nucleotide-diphossugar_trans"/>
</dbReference>
<gene>
    <name evidence="9" type="ORF">GQ26_0480470</name>
</gene>
<feature type="transmembrane region" description="Helical" evidence="7">
    <location>
        <begin position="27"/>
        <end position="43"/>
    </location>
</feature>
<evidence type="ECO:0000256" key="7">
    <source>
        <dbReference type="SAM" id="Phobius"/>
    </source>
</evidence>
<evidence type="ECO:0000256" key="5">
    <source>
        <dbReference type="ARBA" id="ARBA00022679"/>
    </source>
</evidence>
<feature type="transmembrane region" description="Helical" evidence="7">
    <location>
        <begin position="490"/>
        <end position="510"/>
    </location>
</feature>
<reference key="1">
    <citation type="journal article" date="2014" name="PLoS Genet.">
        <title>Signature Gene Expression Reveals Novel Clues to the Molecular Mechanisms of Dimorphic Transition in Penicillium marneffei.</title>
        <authorList>
            <person name="Yang E."/>
            <person name="Wang G."/>
            <person name="Cai J."/>
            <person name="Woo P.C."/>
            <person name="Lau S.K."/>
            <person name="Yuen K.-Y."/>
            <person name="Chow W.-N."/>
            <person name="Lin X."/>
        </authorList>
    </citation>
    <scope>NUCLEOTIDE SEQUENCE [LARGE SCALE GENOMIC DNA]</scope>
    <source>
        <strain>PM1</strain>
    </source>
</reference>
<dbReference type="GO" id="GO:0030213">
    <property type="term" value="P:hyaluronan biosynthetic process"/>
    <property type="evidence" value="ECO:0007669"/>
    <property type="project" value="TreeGrafter"/>
</dbReference>
<dbReference type="GO" id="GO:0050501">
    <property type="term" value="F:hyaluronan synthase activity"/>
    <property type="evidence" value="ECO:0007669"/>
    <property type="project" value="TreeGrafter"/>
</dbReference>
<evidence type="ECO:0000259" key="8">
    <source>
        <dbReference type="Pfam" id="PF13632"/>
    </source>
</evidence>
<evidence type="ECO:0000256" key="6">
    <source>
        <dbReference type="ARBA" id="ARBA00023136"/>
    </source>
</evidence>
<dbReference type="PANTHER" id="PTHR22913">
    <property type="entry name" value="HYALURONAN SYNTHASE"/>
    <property type="match status" value="1"/>
</dbReference>
<dbReference type="SUPFAM" id="SSF53448">
    <property type="entry name" value="Nucleotide-diphospho-sugar transferases"/>
    <property type="match status" value="1"/>
</dbReference>
<dbReference type="PANTHER" id="PTHR22913:SF12">
    <property type="entry name" value="MANNURONAN SYNTHASE"/>
    <property type="match status" value="1"/>
</dbReference>
<accession>A0A093UWS2</accession>
<feature type="domain" description="Glycosyltransferase 2-like" evidence="8">
    <location>
        <begin position="266"/>
        <end position="464"/>
    </location>
</feature>
<dbReference type="EMBL" id="JPOX01000048">
    <property type="protein sequence ID" value="KFX42179.1"/>
    <property type="molecule type" value="Genomic_DNA"/>
</dbReference>
<organism evidence="9">
    <name type="scientific">Talaromyces marneffei PM1</name>
    <dbReference type="NCBI Taxonomy" id="1077442"/>
    <lineage>
        <taxon>Eukaryota</taxon>
        <taxon>Fungi</taxon>
        <taxon>Dikarya</taxon>
        <taxon>Ascomycota</taxon>
        <taxon>Pezizomycotina</taxon>
        <taxon>Eurotiomycetes</taxon>
        <taxon>Eurotiomycetidae</taxon>
        <taxon>Eurotiales</taxon>
        <taxon>Trichocomaceae</taxon>
        <taxon>Talaromyces</taxon>
        <taxon>Talaromyces sect. Talaromyces</taxon>
    </lineage>
</organism>
<feature type="transmembrane region" description="Helical" evidence="7">
    <location>
        <begin position="545"/>
        <end position="564"/>
    </location>
</feature>
<evidence type="ECO:0000256" key="1">
    <source>
        <dbReference type="ARBA" id="ARBA00004236"/>
    </source>
</evidence>
<keyword evidence="5" id="KW-0808">Transferase</keyword>
<dbReference type="InterPro" id="IPR001173">
    <property type="entry name" value="Glyco_trans_2-like"/>
</dbReference>
<keyword evidence="3" id="KW-1003">Cell membrane</keyword>
<evidence type="ECO:0000256" key="3">
    <source>
        <dbReference type="ARBA" id="ARBA00022475"/>
    </source>
</evidence>
<dbReference type="Gene3D" id="3.90.550.10">
    <property type="entry name" value="Spore Coat Polysaccharide Biosynthesis Protein SpsA, Chain A"/>
    <property type="match status" value="1"/>
</dbReference>
<evidence type="ECO:0000256" key="2">
    <source>
        <dbReference type="ARBA" id="ARBA00006782"/>
    </source>
</evidence>
<dbReference type="GO" id="GO:0005886">
    <property type="term" value="C:plasma membrane"/>
    <property type="evidence" value="ECO:0007669"/>
    <property type="project" value="UniProtKB-SubCell"/>
</dbReference>
<proteinExistence type="inferred from homology"/>
<keyword evidence="7" id="KW-0812">Transmembrane</keyword>
<dbReference type="GO" id="GO:0085029">
    <property type="term" value="P:extracellular matrix assembly"/>
    <property type="evidence" value="ECO:0007669"/>
    <property type="project" value="TreeGrafter"/>
</dbReference>
<keyword evidence="7" id="KW-1133">Transmembrane helix</keyword>
<keyword evidence="6 7" id="KW-0472">Membrane</keyword>
<comment type="similarity">
    <text evidence="2">Belongs to the NodC/HAS family.</text>
</comment>